<keyword evidence="1" id="KW-0175">Coiled coil</keyword>
<name>A0A3R9RL01_9CREN</name>
<protein>
    <submittedName>
        <fullName evidence="2">Uncharacterized protein</fullName>
    </submittedName>
</protein>
<comment type="caution">
    <text evidence="2">The sequence shown here is derived from an EMBL/GenBank/DDBJ whole genome shotgun (WGS) entry which is preliminary data.</text>
</comment>
<evidence type="ECO:0000313" key="3">
    <source>
        <dbReference type="EMBL" id="RZN59440.1"/>
    </source>
</evidence>
<proteinExistence type="predicted"/>
<gene>
    <name evidence="2" type="ORF">D6D85_13365</name>
    <name evidence="3" type="ORF">EF810_06800</name>
</gene>
<evidence type="ECO:0000313" key="5">
    <source>
        <dbReference type="Proteomes" id="UP000316217"/>
    </source>
</evidence>
<dbReference type="EMBL" id="RXII01000105">
    <property type="protein sequence ID" value="RZN59440.1"/>
    <property type="molecule type" value="Genomic_DNA"/>
</dbReference>
<dbReference type="Proteomes" id="UP000316217">
    <property type="component" value="Unassembled WGS sequence"/>
</dbReference>
<dbReference type="AlphaFoldDB" id="A0A3R9RL01"/>
<reference evidence="3 5" key="2">
    <citation type="journal article" date="2019" name="Nat. Microbiol.">
        <title>Wide diversity of methane and short-chain alkane metabolisms in uncultured archaea.</title>
        <authorList>
            <person name="Borrel G."/>
            <person name="Adam P.S."/>
            <person name="McKay L.J."/>
            <person name="Chen L.X."/>
            <person name="Sierra-Garcia I.N."/>
            <person name="Sieber C.M."/>
            <person name="Letourneur Q."/>
            <person name="Ghozlane A."/>
            <person name="Andersen G.L."/>
            <person name="Li W.J."/>
            <person name="Hallam S.J."/>
            <person name="Muyzer G."/>
            <person name="de Oliveira V.M."/>
            <person name="Inskeep W.P."/>
            <person name="Banfield J.F."/>
            <person name="Gribaldo S."/>
        </authorList>
    </citation>
    <scope>NUCLEOTIDE SEQUENCE [LARGE SCALE GENOMIC DNA]</scope>
    <source>
        <strain evidence="3">NM4</strain>
    </source>
</reference>
<dbReference type="RefSeq" id="WP_125672447.1">
    <property type="nucleotide sequence ID" value="NZ_RCOS01000146.1"/>
</dbReference>
<dbReference type="EMBL" id="RCOS01000146">
    <property type="protein sequence ID" value="RSN72609.1"/>
    <property type="molecule type" value="Genomic_DNA"/>
</dbReference>
<evidence type="ECO:0000256" key="1">
    <source>
        <dbReference type="SAM" id="Coils"/>
    </source>
</evidence>
<sequence length="159" mass="18723">MSEEREKRIKALLELRDILKKRVKRLNEEVERLSRIIEIIDDVLVKETMVTADLMKKPEGKRIEIKDSKNRVIGSIIYDEINRFIRFEPGEIEISSDKKPIKSWIEGELRSVKNEFPEMEYSINSSGGKLISIEIRKFPRDKGFELIRKIRWAVTHALA</sequence>
<keyword evidence="4" id="KW-1185">Reference proteome</keyword>
<accession>A0A3R9RL01</accession>
<feature type="coiled-coil region" evidence="1">
    <location>
        <begin position="9"/>
        <end position="43"/>
    </location>
</feature>
<reference evidence="2 4" key="1">
    <citation type="submission" date="2018-10" db="EMBL/GenBank/DDBJ databases">
        <title>Co-occurring genomic capacity for anaerobic methane metabolism and dissimilatory sulfite reduction discovered in the Korarchaeota.</title>
        <authorList>
            <person name="Mckay L.J."/>
            <person name="Dlakic M."/>
            <person name="Fields M.W."/>
            <person name="Delmont T.O."/>
            <person name="Eren A.M."/>
            <person name="Jay Z.J."/>
            <person name="Klingelsmith K.B."/>
            <person name="Rusch D.B."/>
            <person name="Inskeep W.P."/>
        </authorList>
    </citation>
    <scope>NUCLEOTIDE SEQUENCE [LARGE SCALE GENOMIC DNA]</scope>
    <source>
        <strain evidence="2 4">MDKW</strain>
    </source>
</reference>
<dbReference type="Proteomes" id="UP000277582">
    <property type="component" value="Unassembled WGS sequence"/>
</dbReference>
<organism evidence="2 4">
    <name type="scientific">Candidatus Methanodesulfokora washburnensis</name>
    <dbReference type="NCBI Taxonomy" id="2478471"/>
    <lineage>
        <taxon>Archaea</taxon>
        <taxon>Thermoproteota</taxon>
        <taxon>Candidatus Korarchaeia</taxon>
        <taxon>Candidatus Korarchaeia incertae sedis</taxon>
        <taxon>Candidatus Methanodesulfokora</taxon>
    </lineage>
</organism>
<evidence type="ECO:0000313" key="4">
    <source>
        <dbReference type="Proteomes" id="UP000277582"/>
    </source>
</evidence>
<evidence type="ECO:0000313" key="2">
    <source>
        <dbReference type="EMBL" id="RSN72609.1"/>
    </source>
</evidence>